<gene>
    <name evidence="2" type="ORF">Tci_026856</name>
</gene>
<name>A0A6L2KZD7_TANCI</name>
<feature type="transmembrane region" description="Helical" evidence="1">
    <location>
        <begin position="69"/>
        <end position="96"/>
    </location>
</feature>
<dbReference type="AlphaFoldDB" id="A0A6L2KZD7"/>
<accession>A0A6L2KZD7</accession>
<feature type="transmembrane region" description="Helical" evidence="1">
    <location>
        <begin position="102"/>
        <end position="130"/>
    </location>
</feature>
<comment type="caution">
    <text evidence="2">The sequence shown here is derived from an EMBL/GenBank/DDBJ whole genome shotgun (WGS) entry which is preliminary data.</text>
</comment>
<reference evidence="2" key="1">
    <citation type="journal article" date="2019" name="Sci. Rep.">
        <title>Draft genome of Tanacetum cinerariifolium, the natural source of mosquito coil.</title>
        <authorList>
            <person name="Yamashiro T."/>
            <person name="Shiraishi A."/>
            <person name="Satake H."/>
            <person name="Nakayama K."/>
        </authorList>
    </citation>
    <scope>NUCLEOTIDE SEQUENCE</scope>
</reference>
<organism evidence="2">
    <name type="scientific">Tanacetum cinerariifolium</name>
    <name type="common">Dalmatian daisy</name>
    <name type="synonym">Chrysanthemum cinerariifolium</name>
    <dbReference type="NCBI Taxonomy" id="118510"/>
    <lineage>
        <taxon>Eukaryota</taxon>
        <taxon>Viridiplantae</taxon>
        <taxon>Streptophyta</taxon>
        <taxon>Embryophyta</taxon>
        <taxon>Tracheophyta</taxon>
        <taxon>Spermatophyta</taxon>
        <taxon>Magnoliopsida</taxon>
        <taxon>eudicotyledons</taxon>
        <taxon>Gunneridae</taxon>
        <taxon>Pentapetalae</taxon>
        <taxon>asterids</taxon>
        <taxon>campanulids</taxon>
        <taxon>Asterales</taxon>
        <taxon>Asteraceae</taxon>
        <taxon>Asteroideae</taxon>
        <taxon>Anthemideae</taxon>
        <taxon>Anthemidinae</taxon>
        <taxon>Tanacetum</taxon>
    </lineage>
</organism>
<sequence length="618" mass="67828">MIMKGNENNNKILIALTPILSVEDKRYEALQVTNTGCKLFLVGALFSQGTISSIPIDGNIILEGFLLRILLVVVIIVMVVIVAIVGMVIVVTIIKVVVVVTIIRVVVVIGVFSIIKLLFVITAVTFPSILLGNPSMKTSISVLEFGIIVGHKVANSWNLLIPGDLVGLLYSNRFGIGIPPGQGILGVSLGLVVLSVFAMLAACASRAAKTLLATSFLMSSGVMAGASDVDVLLGGILSTFTRQHRIRIYHTSLKILESKTFRDGHEDNGMRDPIGGLVSPVDLTGDEDPIDEDGDTRVGDSEVLVSLVGGAIGACSRGIDGKNVIISEASIRRDIQFTDEEGVDCLLNSTISEQLSSMRKPIRKVTEVPQSSNPMKLVADEAIHKELGDSLVRVATSASILEAEQDSGGSPRCQEVMGDTTAQSRFESVSKHSNDSLLARGNILQSDEDIMKLNELMKLCIDLQTRVIDLEKTKTTQANEIDSLKRRQKVDDDKETVELKKLMEIIPNKEEVAIDAIHLAVKSLGIVDWKIYKEGKKSYYQIIRADGKSHMYMFFSQMLTSFDKKDLEDLYKLVKAKYRSTRPMEDLDLLLWGDLKTMLEPHVEDDVWRKQQGYKVLE</sequence>
<keyword evidence="1" id="KW-0472">Membrane</keyword>
<feature type="transmembrane region" description="Helical" evidence="1">
    <location>
        <begin position="216"/>
        <end position="237"/>
    </location>
</feature>
<evidence type="ECO:0000256" key="1">
    <source>
        <dbReference type="SAM" id="Phobius"/>
    </source>
</evidence>
<proteinExistence type="predicted"/>
<dbReference type="EMBL" id="BKCJ010003403">
    <property type="protein sequence ID" value="GEU54878.1"/>
    <property type="molecule type" value="Genomic_DNA"/>
</dbReference>
<evidence type="ECO:0000313" key="2">
    <source>
        <dbReference type="EMBL" id="GEU54878.1"/>
    </source>
</evidence>
<keyword evidence="1" id="KW-1133">Transmembrane helix</keyword>
<feature type="transmembrane region" description="Helical" evidence="1">
    <location>
        <begin position="181"/>
        <end position="204"/>
    </location>
</feature>
<protein>
    <submittedName>
        <fullName evidence="2">Uncharacterized protein</fullName>
    </submittedName>
</protein>
<keyword evidence="1" id="KW-0812">Transmembrane</keyword>